<dbReference type="GO" id="GO:0019634">
    <property type="term" value="P:organic phosphonate metabolic process"/>
    <property type="evidence" value="ECO:0007669"/>
    <property type="project" value="UniProtKB-UniRule"/>
</dbReference>
<dbReference type="Proteomes" id="UP000199118">
    <property type="component" value="Unassembled WGS sequence"/>
</dbReference>
<dbReference type="PROSITE" id="PS50052">
    <property type="entry name" value="GUANYLATE_KINASE_2"/>
    <property type="match status" value="1"/>
</dbReference>
<dbReference type="Gene3D" id="3.40.50.300">
    <property type="entry name" value="P-loop containing nucleotide triphosphate hydrolases"/>
    <property type="match status" value="1"/>
</dbReference>
<keyword evidence="9" id="KW-1185">Reference proteome</keyword>
<proteinExistence type="inferred from homology"/>
<dbReference type="GO" id="GO:0006015">
    <property type="term" value="P:5-phosphoribose 1-diphosphate biosynthetic process"/>
    <property type="evidence" value="ECO:0007669"/>
    <property type="project" value="UniProtKB-UniRule"/>
</dbReference>
<comment type="catalytic activity">
    <reaction evidence="1 6">
        <text>alpha-D-ribose 1,5-bisphosphate + ATP = 5-phospho-alpha-D-ribose 1-diphosphate + ADP</text>
        <dbReference type="Rhea" id="RHEA:20109"/>
        <dbReference type="ChEBI" id="CHEBI:30616"/>
        <dbReference type="ChEBI" id="CHEBI:58017"/>
        <dbReference type="ChEBI" id="CHEBI:68688"/>
        <dbReference type="ChEBI" id="CHEBI:456216"/>
        <dbReference type="EC" id="2.7.4.23"/>
    </reaction>
</comment>
<dbReference type="UniPathway" id="UPA00087">
    <property type="reaction ID" value="UER00175"/>
</dbReference>
<keyword evidence="4 6" id="KW-0547">Nucleotide-binding</keyword>
<dbReference type="NCBIfam" id="TIGR02322">
    <property type="entry name" value="phosphon_PhnN"/>
    <property type="match status" value="1"/>
</dbReference>
<dbReference type="PANTHER" id="PTHR23117:SF8">
    <property type="entry name" value="RIBOSE 1,5-BISPHOSPHATE PHOSPHOKINASE PHNN"/>
    <property type="match status" value="1"/>
</dbReference>
<dbReference type="RefSeq" id="WP_092679962.1">
    <property type="nucleotide sequence ID" value="NZ_FNMZ01000001.1"/>
</dbReference>
<dbReference type="InterPro" id="IPR012699">
    <property type="entry name" value="PhnN"/>
</dbReference>
<evidence type="ECO:0000259" key="7">
    <source>
        <dbReference type="PROSITE" id="PS50052"/>
    </source>
</evidence>
<dbReference type="AlphaFoldDB" id="A0A1H2TFF3"/>
<gene>
    <name evidence="6" type="primary">phnN</name>
    <name evidence="8" type="ORF">SAMN05444336_101979</name>
</gene>
<dbReference type="OrthoDB" id="341217at2"/>
<dbReference type="HAMAP" id="MF_00836">
    <property type="entry name" value="PhnN"/>
    <property type="match status" value="1"/>
</dbReference>
<keyword evidence="8" id="KW-0418">Kinase</keyword>
<dbReference type="InterPro" id="IPR027417">
    <property type="entry name" value="P-loop_NTPase"/>
</dbReference>
<evidence type="ECO:0000313" key="9">
    <source>
        <dbReference type="Proteomes" id="UP000199118"/>
    </source>
</evidence>
<evidence type="ECO:0000313" key="8">
    <source>
        <dbReference type="EMBL" id="SDW42651.1"/>
    </source>
</evidence>
<keyword evidence="3 6" id="KW-0808">Transferase</keyword>
<sequence length="186" mass="19056">MRGTLHLVVGPSGVGKDSLIDAARAARPDLAFPTRIITRPADAGGEAHDFMPLAEFERREDAGGFLLSWRAHGLAYGIPAEAGAALASGRGVVVNVSRGVIAAARAAHAPLRVLAITAPAEALARRLAARGRETETQIAARLARADLAAPAGPDVRAIDNGGDLDSARAVFLAALAPLALPDRSPA</sequence>
<evidence type="ECO:0000256" key="3">
    <source>
        <dbReference type="ARBA" id="ARBA00022679"/>
    </source>
</evidence>
<accession>A0A1H2TFF3</accession>
<feature type="domain" description="Guanylate kinase-like" evidence="7">
    <location>
        <begin position="3"/>
        <end position="176"/>
    </location>
</feature>
<name>A0A1H2TFF3_9RHOB</name>
<dbReference type="GO" id="GO:0005829">
    <property type="term" value="C:cytosol"/>
    <property type="evidence" value="ECO:0007669"/>
    <property type="project" value="TreeGrafter"/>
</dbReference>
<protein>
    <recommendedName>
        <fullName evidence="6">Ribose 1,5-bisphosphate phosphokinase PhnN</fullName>
        <ecNumber evidence="6">2.7.4.23</ecNumber>
    </recommendedName>
    <alternativeName>
        <fullName evidence="6">Ribose 1,5-bisphosphokinase</fullName>
    </alternativeName>
</protein>
<dbReference type="SMART" id="SM00072">
    <property type="entry name" value="GuKc"/>
    <property type="match status" value="1"/>
</dbReference>
<dbReference type="InterPro" id="IPR008145">
    <property type="entry name" value="GK/Ca_channel_bsu"/>
</dbReference>
<dbReference type="EMBL" id="FNMZ01000001">
    <property type="protein sequence ID" value="SDW42651.1"/>
    <property type="molecule type" value="Genomic_DNA"/>
</dbReference>
<comment type="similarity">
    <text evidence="6">Belongs to the ribose 1,5-bisphosphokinase family.</text>
</comment>
<evidence type="ECO:0000256" key="2">
    <source>
        <dbReference type="ARBA" id="ARBA00005069"/>
    </source>
</evidence>
<feature type="binding site" evidence="6">
    <location>
        <begin position="10"/>
        <end position="17"/>
    </location>
    <ligand>
        <name>ATP</name>
        <dbReference type="ChEBI" id="CHEBI:30616"/>
    </ligand>
</feature>
<dbReference type="STRING" id="356660.SAMN05444336_101979"/>
<evidence type="ECO:0000256" key="4">
    <source>
        <dbReference type="ARBA" id="ARBA00022741"/>
    </source>
</evidence>
<dbReference type="InterPro" id="IPR008144">
    <property type="entry name" value="Guanylate_kin-like_dom"/>
</dbReference>
<reference evidence="8 9" key="1">
    <citation type="submission" date="2016-10" db="EMBL/GenBank/DDBJ databases">
        <authorList>
            <person name="de Groot N.N."/>
        </authorList>
    </citation>
    <scope>NUCLEOTIDE SEQUENCE [LARGE SCALE GENOMIC DNA]</scope>
    <source>
        <strain evidence="8 9">DSM 17890</strain>
    </source>
</reference>
<dbReference type="PANTHER" id="PTHR23117">
    <property type="entry name" value="GUANYLATE KINASE-RELATED"/>
    <property type="match status" value="1"/>
</dbReference>
<evidence type="ECO:0000256" key="5">
    <source>
        <dbReference type="ARBA" id="ARBA00022840"/>
    </source>
</evidence>
<evidence type="ECO:0000256" key="6">
    <source>
        <dbReference type="HAMAP-Rule" id="MF_00836"/>
    </source>
</evidence>
<dbReference type="SUPFAM" id="SSF52540">
    <property type="entry name" value="P-loop containing nucleoside triphosphate hydrolases"/>
    <property type="match status" value="1"/>
</dbReference>
<evidence type="ECO:0000256" key="1">
    <source>
        <dbReference type="ARBA" id="ARBA00000373"/>
    </source>
</evidence>
<comment type="pathway">
    <text evidence="2 6">Metabolic intermediate biosynthesis; 5-phospho-alpha-D-ribose 1-diphosphate biosynthesis; 5-phospho-alpha-D-ribose 1-diphosphate from D-ribose 5-phosphate (route II): step 3/3.</text>
</comment>
<keyword evidence="5 6" id="KW-0067">ATP-binding</keyword>
<dbReference type="GO" id="GO:0033863">
    <property type="term" value="F:ribose 1,5-bisphosphate phosphokinase activity"/>
    <property type="evidence" value="ECO:0007669"/>
    <property type="project" value="UniProtKB-UniRule"/>
</dbReference>
<dbReference type="EC" id="2.7.4.23" evidence="6"/>
<dbReference type="GO" id="GO:0005524">
    <property type="term" value="F:ATP binding"/>
    <property type="evidence" value="ECO:0007669"/>
    <property type="project" value="UniProtKB-KW"/>
</dbReference>
<organism evidence="8 9">
    <name type="scientific">Albimonas donghaensis</name>
    <dbReference type="NCBI Taxonomy" id="356660"/>
    <lineage>
        <taxon>Bacteria</taxon>
        <taxon>Pseudomonadati</taxon>
        <taxon>Pseudomonadota</taxon>
        <taxon>Alphaproteobacteria</taxon>
        <taxon>Rhodobacterales</taxon>
        <taxon>Paracoccaceae</taxon>
        <taxon>Albimonas</taxon>
    </lineage>
</organism>
<comment type="function">
    <text evidence="6">Catalyzes the phosphorylation of ribose 1,5-bisphosphate to 5-phospho-D-ribosyl alpha-1-diphosphate (PRPP).</text>
</comment>